<dbReference type="Pfam" id="PF18014">
    <property type="entry name" value="Acetyltransf_18"/>
    <property type="match status" value="1"/>
</dbReference>
<reference evidence="3" key="1">
    <citation type="journal article" date="2021" name="Syst. Appl. Microbiol.">
        <title>Roseomonas hellenica sp. nov., isolated from roots of wild-growing Alkanna tinctoria.</title>
        <authorList>
            <person name="Rat A."/>
            <person name="Naranjo H.D."/>
            <person name="Lebbe L."/>
            <person name="Cnockaert M."/>
            <person name="Krigas N."/>
            <person name="Grigoriadou K."/>
            <person name="Maloupa E."/>
            <person name="Willems A."/>
        </authorList>
    </citation>
    <scope>NUCLEOTIDE SEQUENCE [LARGE SCALE GENOMIC DNA]</scope>
    <source>
        <strain evidence="3">LMG 31159</strain>
    </source>
</reference>
<sequence>MRPEDLSLALDWAAAEGWNPGLSDAACFLAADPDGFLLAELDGEPIGCVSAVRYGEGFGFLGFYIVRPAHRGRGHGIALWRAAMARLRPGVVGLDGVVAQQANYRRSGFGLQHRNIRFAAAAPRVPHQPDAPPVLDARTQPFDAIAAFDRRFFPAPRDAFLRAWIGAPGHVARAVAGLGGLRGLAVLRPCREGSKIGPLFAQDPVTARALFADMLAAAPPGPVFLDLPEPNADALAMARDAGMAPAFETARMYAGAPPSLPLDAIYGITSFELG</sequence>
<organism evidence="2 3">
    <name type="scientific">Neoroseomonas terrae</name>
    <dbReference type="NCBI Taxonomy" id="424799"/>
    <lineage>
        <taxon>Bacteria</taxon>
        <taxon>Pseudomonadati</taxon>
        <taxon>Pseudomonadota</taxon>
        <taxon>Alphaproteobacteria</taxon>
        <taxon>Acetobacterales</taxon>
        <taxon>Acetobacteraceae</taxon>
        <taxon>Neoroseomonas</taxon>
    </lineage>
</organism>
<evidence type="ECO:0000313" key="2">
    <source>
        <dbReference type="EMBL" id="MBR0652923.1"/>
    </source>
</evidence>
<gene>
    <name evidence="2" type="ORF">GXW78_24930</name>
</gene>
<dbReference type="CDD" id="cd04301">
    <property type="entry name" value="NAT_SF"/>
    <property type="match status" value="1"/>
</dbReference>
<dbReference type="InterPro" id="IPR000182">
    <property type="entry name" value="GNAT_dom"/>
</dbReference>
<comment type="caution">
    <text evidence="2">The sequence shown here is derived from an EMBL/GenBank/DDBJ whole genome shotgun (WGS) entry which is preliminary data.</text>
</comment>
<dbReference type="EMBL" id="JAAEDI010000036">
    <property type="protein sequence ID" value="MBR0652923.1"/>
    <property type="molecule type" value="Genomic_DNA"/>
</dbReference>
<feature type="domain" description="N-acetyltransferase" evidence="1">
    <location>
        <begin position="1"/>
        <end position="132"/>
    </location>
</feature>
<dbReference type="Gene3D" id="3.40.630.30">
    <property type="match status" value="1"/>
</dbReference>
<evidence type="ECO:0000313" key="3">
    <source>
        <dbReference type="Proteomes" id="UP000698752"/>
    </source>
</evidence>
<evidence type="ECO:0000259" key="1">
    <source>
        <dbReference type="PROSITE" id="PS51186"/>
    </source>
</evidence>
<dbReference type="Proteomes" id="UP000698752">
    <property type="component" value="Unassembled WGS sequence"/>
</dbReference>
<dbReference type="SUPFAM" id="SSF55729">
    <property type="entry name" value="Acyl-CoA N-acyltransferases (Nat)"/>
    <property type="match status" value="1"/>
</dbReference>
<dbReference type="InterPro" id="IPR041496">
    <property type="entry name" value="YitH/HolE_GNAT"/>
</dbReference>
<protein>
    <submittedName>
        <fullName evidence="2">GNAT family N-acetyltransferase</fullName>
    </submittedName>
</protein>
<dbReference type="PROSITE" id="PS51186">
    <property type="entry name" value="GNAT"/>
    <property type="match status" value="1"/>
</dbReference>
<accession>A0ABS5EPG3</accession>
<dbReference type="InterPro" id="IPR052729">
    <property type="entry name" value="Acyl/Acetyltrans_Enzymes"/>
</dbReference>
<name>A0ABS5EPG3_9PROT</name>
<proteinExistence type="predicted"/>
<keyword evidence="3" id="KW-1185">Reference proteome</keyword>
<dbReference type="Gene3D" id="3.40.630.90">
    <property type="match status" value="1"/>
</dbReference>
<dbReference type="PANTHER" id="PTHR47237">
    <property type="entry name" value="SLL0310 PROTEIN"/>
    <property type="match status" value="1"/>
</dbReference>
<dbReference type="PANTHER" id="PTHR47237:SF1">
    <property type="entry name" value="SLL0310 PROTEIN"/>
    <property type="match status" value="1"/>
</dbReference>
<dbReference type="InterPro" id="IPR016181">
    <property type="entry name" value="Acyl_CoA_acyltransferase"/>
</dbReference>
<dbReference type="Pfam" id="PF00583">
    <property type="entry name" value="Acetyltransf_1"/>
    <property type="match status" value="1"/>
</dbReference>